<feature type="non-terminal residue" evidence="1">
    <location>
        <position position="84"/>
    </location>
</feature>
<proteinExistence type="predicted"/>
<evidence type="ECO:0000313" key="1">
    <source>
        <dbReference type="EMBL" id="KAA6348450.1"/>
    </source>
</evidence>
<name>A0A5J4ST62_9ZZZZ</name>
<protein>
    <submittedName>
        <fullName evidence="1">Uncharacterized protein</fullName>
    </submittedName>
</protein>
<accession>A0A5J4ST62</accession>
<sequence length="84" mass="10292">MDFIKKNNFIVKHRSIEFFDRDLDLFHKHLPYSKLDMELRRVNSYNRLKLDEKMLFELLEKVTPEEVLQNREKKSERNPTPTPT</sequence>
<organism evidence="1">
    <name type="scientific">termite gut metagenome</name>
    <dbReference type="NCBI Taxonomy" id="433724"/>
    <lineage>
        <taxon>unclassified sequences</taxon>
        <taxon>metagenomes</taxon>
        <taxon>organismal metagenomes</taxon>
    </lineage>
</organism>
<dbReference type="AlphaFoldDB" id="A0A5J4ST62"/>
<gene>
    <name evidence="1" type="ORF">EZS27_004050</name>
</gene>
<comment type="caution">
    <text evidence="1">The sequence shown here is derived from an EMBL/GenBank/DDBJ whole genome shotgun (WGS) entry which is preliminary data.</text>
</comment>
<dbReference type="EMBL" id="SNRY01000067">
    <property type="protein sequence ID" value="KAA6348450.1"/>
    <property type="molecule type" value="Genomic_DNA"/>
</dbReference>
<reference evidence="1" key="1">
    <citation type="submission" date="2019-03" db="EMBL/GenBank/DDBJ databases">
        <title>Single cell metagenomics reveals metabolic interactions within the superorganism composed of flagellate Streblomastix strix and complex community of Bacteroidetes bacteria on its surface.</title>
        <authorList>
            <person name="Treitli S.C."/>
            <person name="Kolisko M."/>
            <person name="Husnik F."/>
            <person name="Keeling P."/>
            <person name="Hampl V."/>
        </authorList>
    </citation>
    <scope>NUCLEOTIDE SEQUENCE</scope>
    <source>
        <strain evidence="1">STM</strain>
    </source>
</reference>